<protein>
    <submittedName>
        <fullName evidence="2">Uncharacterized protein</fullName>
    </submittedName>
</protein>
<proteinExistence type="predicted"/>
<gene>
    <name evidence="2" type="ORF">CHLRE_05g242602v5</name>
</gene>
<feature type="region of interest" description="Disordered" evidence="1">
    <location>
        <begin position="1"/>
        <end position="43"/>
    </location>
</feature>
<dbReference type="EMBL" id="CM008966">
    <property type="protein sequence ID" value="PNW83460.1"/>
    <property type="molecule type" value="Genomic_DNA"/>
</dbReference>
<accession>A0A2K3DSE6</accession>
<evidence type="ECO:0000256" key="1">
    <source>
        <dbReference type="SAM" id="MobiDB-lite"/>
    </source>
</evidence>
<dbReference type="InParanoid" id="A0A2K3DSE6"/>
<feature type="compositionally biased region" description="Polar residues" evidence="1">
    <location>
        <begin position="1"/>
        <end position="10"/>
    </location>
</feature>
<dbReference type="Gramene" id="PNW83460">
    <property type="protein sequence ID" value="PNW83460"/>
    <property type="gene ID" value="CHLRE_05g242602v5"/>
</dbReference>
<organism evidence="2 3">
    <name type="scientific">Chlamydomonas reinhardtii</name>
    <name type="common">Chlamydomonas smithii</name>
    <dbReference type="NCBI Taxonomy" id="3055"/>
    <lineage>
        <taxon>Eukaryota</taxon>
        <taxon>Viridiplantae</taxon>
        <taxon>Chlorophyta</taxon>
        <taxon>core chlorophytes</taxon>
        <taxon>Chlorophyceae</taxon>
        <taxon>CS clade</taxon>
        <taxon>Chlamydomonadales</taxon>
        <taxon>Chlamydomonadaceae</taxon>
        <taxon>Chlamydomonas</taxon>
    </lineage>
</organism>
<evidence type="ECO:0000313" key="3">
    <source>
        <dbReference type="Proteomes" id="UP000006906"/>
    </source>
</evidence>
<evidence type="ECO:0000313" key="2">
    <source>
        <dbReference type="EMBL" id="PNW83460.1"/>
    </source>
</evidence>
<dbReference type="RefSeq" id="XP_042924719.1">
    <property type="nucleotide sequence ID" value="XM_043062429.1"/>
</dbReference>
<dbReference type="Proteomes" id="UP000006906">
    <property type="component" value="Chromosome 5"/>
</dbReference>
<dbReference type="GeneID" id="66053455"/>
<feature type="region of interest" description="Disordered" evidence="1">
    <location>
        <begin position="60"/>
        <end position="94"/>
    </location>
</feature>
<reference evidence="2 3" key="1">
    <citation type="journal article" date="2007" name="Science">
        <title>The Chlamydomonas genome reveals the evolution of key animal and plant functions.</title>
        <authorList>
            <person name="Merchant S.S."/>
            <person name="Prochnik S.E."/>
            <person name="Vallon O."/>
            <person name="Harris E.H."/>
            <person name="Karpowicz S.J."/>
            <person name="Witman G.B."/>
            <person name="Terry A."/>
            <person name="Salamov A."/>
            <person name="Fritz-Laylin L.K."/>
            <person name="Marechal-Drouard L."/>
            <person name="Marshall W.F."/>
            <person name="Qu L.H."/>
            <person name="Nelson D.R."/>
            <person name="Sanderfoot A.A."/>
            <person name="Spalding M.H."/>
            <person name="Kapitonov V.V."/>
            <person name="Ren Q."/>
            <person name="Ferris P."/>
            <person name="Lindquist E."/>
            <person name="Shapiro H."/>
            <person name="Lucas S.M."/>
            <person name="Grimwood J."/>
            <person name="Schmutz J."/>
            <person name="Cardol P."/>
            <person name="Cerutti H."/>
            <person name="Chanfreau G."/>
            <person name="Chen C.L."/>
            <person name="Cognat V."/>
            <person name="Croft M.T."/>
            <person name="Dent R."/>
            <person name="Dutcher S."/>
            <person name="Fernandez E."/>
            <person name="Fukuzawa H."/>
            <person name="Gonzalez-Ballester D."/>
            <person name="Gonzalez-Halphen D."/>
            <person name="Hallmann A."/>
            <person name="Hanikenne M."/>
            <person name="Hippler M."/>
            <person name="Inwood W."/>
            <person name="Jabbari K."/>
            <person name="Kalanon M."/>
            <person name="Kuras R."/>
            <person name="Lefebvre P.A."/>
            <person name="Lemaire S.D."/>
            <person name="Lobanov A.V."/>
            <person name="Lohr M."/>
            <person name="Manuell A."/>
            <person name="Meier I."/>
            <person name="Mets L."/>
            <person name="Mittag M."/>
            <person name="Mittelmeier T."/>
            <person name="Moroney J.V."/>
            <person name="Moseley J."/>
            <person name="Napoli C."/>
            <person name="Nedelcu A.M."/>
            <person name="Niyogi K."/>
            <person name="Novoselov S.V."/>
            <person name="Paulsen I.T."/>
            <person name="Pazour G."/>
            <person name="Purton S."/>
            <person name="Ral J.P."/>
            <person name="Riano-Pachon D.M."/>
            <person name="Riekhof W."/>
            <person name="Rymarquis L."/>
            <person name="Schroda M."/>
            <person name="Stern D."/>
            <person name="Umen J."/>
            <person name="Willows R."/>
            <person name="Wilson N."/>
            <person name="Zimmer S.L."/>
            <person name="Allmer J."/>
            <person name="Balk J."/>
            <person name="Bisova K."/>
            <person name="Chen C.J."/>
            <person name="Elias M."/>
            <person name="Gendler K."/>
            <person name="Hauser C."/>
            <person name="Lamb M.R."/>
            <person name="Ledford H."/>
            <person name="Long J.C."/>
            <person name="Minagawa J."/>
            <person name="Page M.D."/>
            <person name="Pan J."/>
            <person name="Pootakham W."/>
            <person name="Roje S."/>
            <person name="Rose A."/>
            <person name="Stahlberg E."/>
            <person name="Terauchi A.M."/>
            <person name="Yang P."/>
            <person name="Ball S."/>
            <person name="Bowler C."/>
            <person name="Dieckmann C.L."/>
            <person name="Gladyshev V.N."/>
            <person name="Green P."/>
            <person name="Jorgensen R."/>
            <person name="Mayfield S."/>
            <person name="Mueller-Roeber B."/>
            <person name="Rajamani S."/>
            <person name="Sayre R.T."/>
            <person name="Brokstein P."/>
            <person name="Dubchak I."/>
            <person name="Goodstein D."/>
            <person name="Hornick L."/>
            <person name="Huang Y.W."/>
            <person name="Jhaveri J."/>
            <person name="Luo Y."/>
            <person name="Martinez D."/>
            <person name="Ngau W.C."/>
            <person name="Otillar B."/>
            <person name="Poliakov A."/>
            <person name="Porter A."/>
            <person name="Szajkowski L."/>
            <person name="Werner G."/>
            <person name="Zhou K."/>
            <person name="Grigoriev I.V."/>
            <person name="Rokhsar D.S."/>
            <person name="Grossman A.R."/>
        </authorList>
    </citation>
    <scope>NUCLEOTIDE SEQUENCE [LARGE SCALE GENOMIC DNA]</scope>
    <source>
        <strain evidence="3">CC-503</strain>
    </source>
</reference>
<dbReference type="KEGG" id="cre:CHLRE_05g242602v5"/>
<feature type="compositionally biased region" description="Low complexity" evidence="1">
    <location>
        <begin position="16"/>
        <end position="30"/>
    </location>
</feature>
<feature type="compositionally biased region" description="Low complexity" evidence="1">
    <location>
        <begin position="61"/>
        <end position="77"/>
    </location>
</feature>
<name>A0A2K3DSE6_CHLRE</name>
<keyword evidence="3" id="KW-1185">Reference proteome</keyword>
<dbReference type="AlphaFoldDB" id="A0A2K3DSE6"/>
<sequence length="94" mass="9244">MAPSFSTTWGAQAALTSPQPSTPPAWSASSTRRRGPDSCSTPAKAVCCSWRLGHWAPMPPSSATATATPPGAGAWLPAGGGGAARTLPAGRGGA</sequence>